<keyword evidence="2" id="KW-1185">Reference proteome</keyword>
<reference evidence="1" key="1">
    <citation type="submission" date="2020-10" db="EMBL/GenBank/DDBJ databases">
        <title>The Whole-Genome Sequence of Metschnikowia persimmonesis, a Novel Endophytic Yeast Species Isolated from Medicinal Plant Diospyros kaki Thumb.</title>
        <authorList>
            <person name="Rahmat E."/>
            <person name="Kang Y."/>
        </authorList>
    </citation>
    <scope>NUCLEOTIDE SEQUENCE</scope>
    <source>
        <strain evidence="1">KIOM G15050</strain>
    </source>
</reference>
<dbReference type="AlphaFoldDB" id="A0A8H7GU89"/>
<organism evidence="1 2">
    <name type="scientific">Metschnikowia pulcherrima</name>
    <dbReference type="NCBI Taxonomy" id="27326"/>
    <lineage>
        <taxon>Eukaryota</taxon>
        <taxon>Fungi</taxon>
        <taxon>Dikarya</taxon>
        <taxon>Ascomycota</taxon>
        <taxon>Saccharomycotina</taxon>
        <taxon>Pichiomycetes</taxon>
        <taxon>Metschnikowiaceae</taxon>
        <taxon>Metschnikowia</taxon>
    </lineage>
</organism>
<sequence>MTDVSNDETILMFFNDDFNPTSYVDALFLSIAGPTDRYSPQSLSETNAKTQNLLTHLDYNTNVLLRQLEAKMEQLKALHSPIGLPEYVLLEESSGSTNTDISRLQYYVDSLKNAVETLSMDVDKVRREAVQPIPDAQEVGHGDPIESLISLKEAKSSILKVYHVIQNAQRKVSGGANLAVSDEEFQNALQLLYESLKIRLREGGAEDKAEIAESVKELRSWVPMFQPFTKFGPIYVKFVVKMENEL</sequence>
<name>A0A8H7GU89_9ASCO</name>
<dbReference type="EMBL" id="JACBPP010000004">
    <property type="protein sequence ID" value="KAF8002466.1"/>
    <property type="molecule type" value="Genomic_DNA"/>
</dbReference>
<dbReference type="Gene3D" id="6.10.250.2790">
    <property type="match status" value="1"/>
</dbReference>
<gene>
    <name evidence="1" type="ORF">HF325_003431</name>
</gene>
<proteinExistence type="predicted"/>
<comment type="caution">
    <text evidence="1">The sequence shown here is derived from an EMBL/GenBank/DDBJ whole genome shotgun (WGS) entry which is preliminary data.</text>
</comment>
<dbReference type="OrthoDB" id="4064682at2759"/>
<dbReference type="Proteomes" id="UP000649328">
    <property type="component" value="Unassembled WGS sequence"/>
</dbReference>
<evidence type="ECO:0000313" key="2">
    <source>
        <dbReference type="Proteomes" id="UP000649328"/>
    </source>
</evidence>
<evidence type="ECO:0000313" key="1">
    <source>
        <dbReference type="EMBL" id="KAF8002466.1"/>
    </source>
</evidence>
<protein>
    <submittedName>
        <fullName evidence="1">Uncharacterized protein</fullName>
    </submittedName>
</protein>
<accession>A0A8H7GU89</accession>